<keyword evidence="1" id="KW-0472">Membrane</keyword>
<evidence type="ECO:0000313" key="3">
    <source>
        <dbReference type="Proteomes" id="UP000252172"/>
    </source>
</evidence>
<dbReference type="Proteomes" id="UP000252172">
    <property type="component" value="Unassembled WGS sequence"/>
</dbReference>
<reference evidence="2 3" key="1">
    <citation type="submission" date="2018-07" db="EMBL/GenBank/DDBJ databases">
        <title>Chryseobacterium lacus sp. nov., isolated from lake water.</title>
        <authorList>
            <person name="Li C.-M."/>
        </authorList>
    </citation>
    <scope>NUCLEOTIDE SEQUENCE [LARGE SCALE GENOMIC DNA]</scope>
    <source>
        <strain evidence="2 3">YLOS41</strain>
    </source>
</reference>
<evidence type="ECO:0000313" key="2">
    <source>
        <dbReference type="EMBL" id="RCU43042.1"/>
    </source>
</evidence>
<proteinExistence type="predicted"/>
<sequence length="272" mass="31933">MNQFQHYDFQLQLILALLATFILMFALFFFLTYYSRYRRIKKSRTKIYYQEIIDKVLFDLLFDEHTDPSTAAAIFKTKTQNHRIASKLGLKSLMVLHRNYSGQLRLKLESFYVQSGLSQYSFNKLNSRDWSKVVEGIRDLSTMNHQPAYKAISDQLRHPKLVVRSEAFIALVVLRGTEELQKLRNSDLYLDDWAQSNILYNLKRTAMKPPTHPQHLLESPNETIRLLAARLIEYYQMFQHTGAIENAIVTTGNNTLRNKLQIVLNRIKNEQP</sequence>
<name>A0A368MXT5_9FLAO</name>
<dbReference type="OrthoDB" id="1348213at2"/>
<dbReference type="AlphaFoldDB" id="A0A368MXT5"/>
<evidence type="ECO:0000256" key="1">
    <source>
        <dbReference type="SAM" id="Phobius"/>
    </source>
</evidence>
<accession>A0A368MXT5</accession>
<gene>
    <name evidence="2" type="ORF">DQ356_06315</name>
</gene>
<organism evidence="2 3">
    <name type="scientific">Chryseobacterium lacus</name>
    <dbReference type="NCBI Taxonomy" id="2058346"/>
    <lineage>
        <taxon>Bacteria</taxon>
        <taxon>Pseudomonadati</taxon>
        <taxon>Bacteroidota</taxon>
        <taxon>Flavobacteriia</taxon>
        <taxon>Flavobacteriales</taxon>
        <taxon>Weeksellaceae</taxon>
        <taxon>Chryseobacterium group</taxon>
        <taxon>Chryseobacterium</taxon>
    </lineage>
</organism>
<keyword evidence="1" id="KW-1133">Transmembrane helix</keyword>
<evidence type="ECO:0008006" key="4">
    <source>
        <dbReference type="Google" id="ProtNLM"/>
    </source>
</evidence>
<keyword evidence="1" id="KW-0812">Transmembrane</keyword>
<keyword evidence="3" id="KW-1185">Reference proteome</keyword>
<comment type="caution">
    <text evidence="2">The sequence shown here is derived from an EMBL/GenBank/DDBJ whole genome shotgun (WGS) entry which is preliminary data.</text>
</comment>
<dbReference type="EMBL" id="QPIE01000004">
    <property type="protein sequence ID" value="RCU43042.1"/>
    <property type="molecule type" value="Genomic_DNA"/>
</dbReference>
<protein>
    <recommendedName>
        <fullName evidence="4">HEAT repeat domain-containing protein</fullName>
    </recommendedName>
</protein>
<dbReference type="RefSeq" id="WP_114303629.1">
    <property type="nucleotide sequence ID" value="NZ_QPIE01000004.1"/>
</dbReference>
<feature type="transmembrane region" description="Helical" evidence="1">
    <location>
        <begin position="12"/>
        <end position="34"/>
    </location>
</feature>